<feature type="transmembrane region" description="Helical" evidence="2">
    <location>
        <begin position="44"/>
        <end position="64"/>
    </location>
</feature>
<evidence type="ECO:0000256" key="2">
    <source>
        <dbReference type="SAM" id="Phobius"/>
    </source>
</evidence>
<evidence type="ECO:0000313" key="4">
    <source>
        <dbReference type="Proteomes" id="UP001596072"/>
    </source>
</evidence>
<evidence type="ECO:0008006" key="5">
    <source>
        <dbReference type="Google" id="ProtNLM"/>
    </source>
</evidence>
<keyword evidence="2" id="KW-1133">Transmembrane helix</keyword>
<dbReference type="InterPro" id="IPR036278">
    <property type="entry name" value="Sialidase_sf"/>
</dbReference>
<gene>
    <name evidence="3" type="ORF">ACFPQB_02430</name>
</gene>
<organism evidence="3 4">
    <name type="scientific">Nocardioides vastitatis</name>
    <dbReference type="NCBI Taxonomy" id="2568655"/>
    <lineage>
        <taxon>Bacteria</taxon>
        <taxon>Bacillati</taxon>
        <taxon>Actinomycetota</taxon>
        <taxon>Actinomycetes</taxon>
        <taxon>Propionibacteriales</taxon>
        <taxon>Nocardioidaceae</taxon>
        <taxon>Nocardioides</taxon>
    </lineage>
</organism>
<evidence type="ECO:0000256" key="1">
    <source>
        <dbReference type="SAM" id="MobiDB-lite"/>
    </source>
</evidence>
<feature type="compositionally biased region" description="Polar residues" evidence="1">
    <location>
        <begin position="75"/>
        <end position="84"/>
    </location>
</feature>
<dbReference type="SUPFAM" id="SSF50939">
    <property type="entry name" value="Sialidases"/>
    <property type="match status" value="1"/>
</dbReference>
<comment type="caution">
    <text evidence="3">The sequence shown here is derived from an EMBL/GenBank/DDBJ whole genome shotgun (WGS) entry which is preliminary data.</text>
</comment>
<name>A0ABW0ZF84_9ACTN</name>
<proteinExistence type="predicted"/>
<feature type="region of interest" description="Disordered" evidence="1">
    <location>
        <begin position="65"/>
        <end position="86"/>
    </location>
</feature>
<reference evidence="4" key="1">
    <citation type="journal article" date="2019" name="Int. J. Syst. Evol. Microbiol.">
        <title>The Global Catalogue of Microorganisms (GCM) 10K type strain sequencing project: providing services to taxonomists for standard genome sequencing and annotation.</title>
        <authorList>
            <consortium name="The Broad Institute Genomics Platform"/>
            <consortium name="The Broad Institute Genome Sequencing Center for Infectious Disease"/>
            <person name="Wu L."/>
            <person name="Ma J."/>
        </authorList>
    </citation>
    <scope>NUCLEOTIDE SEQUENCE [LARGE SCALE GENOMIC DNA]</scope>
    <source>
        <strain evidence="4">YIM 94188</strain>
    </source>
</reference>
<sequence>MADIDELLTADPGGIAQRAAEAAEAPDFGSVARRGRGRRTRRQAGMVGAAALAVTAVVGIAQVLGPGDDRGPGPTEQSSVATTSPARPLAELAAVADAADSTITDLAVVPGNAEVMAVIWSFEELSVLAVTGDGFESRSLVEVPTGSIVEPLSSTTFVLREGWDGKRIRIIGSDAPSGVTVTVTGRETPARADEVPVVLAGAGSREGPEVVAVAADGGAHPVPTPAGLSQVTVYGGRLSGVAWGDPTVYHWSDDGGATWSSEELGRDIFNMSVRSAIGQDHAVLEGGDGATLFPAEALHFASAASPEDWTRMEFPRGGETHWTVDGAWHEDGDLRLMLTEWEKGTTVRDSGVWRLVVGDLRVPGEREGLALEKVGDRPFGNTTAVGPVAFEYVDGPVVWVTGPRGELARTQDGGATWQRFRSR</sequence>
<dbReference type="EMBL" id="JBHSNS010000001">
    <property type="protein sequence ID" value="MFC5727758.1"/>
    <property type="molecule type" value="Genomic_DNA"/>
</dbReference>
<keyword evidence="2" id="KW-0812">Transmembrane</keyword>
<protein>
    <recommendedName>
        <fullName evidence="5">Exo-alpha-sialidase</fullName>
    </recommendedName>
</protein>
<keyword evidence="2" id="KW-0472">Membrane</keyword>
<dbReference type="Proteomes" id="UP001596072">
    <property type="component" value="Unassembled WGS sequence"/>
</dbReference>
<evidence type="ECO:0000313" key="3">
    <source>
        <dbReference type="EMBL" id="MFC5727758.1"/>
    </source>
</evidence>
<keyword evidence="4" id="KW-1185">Reference proteome</keyword>
<accession>A0ABW0ZF84</accession>
<dbReference type="RefSeq" id="WP_136436455.1">
    <property type="nucleotide sequence ID" value="NZ_JBHSNS010000001.1"/>
</dbReference>